<comment type="caution">
    <text evidence="7">The sequence shown here is derived from an EMBL/GenBank/DDBJ whole genome shotgun (WGS) entry which is preliminary data.</text>
</comment>
<evidence type="ECO:0000256" key="2">
    <source>
        <dbReference type="ARBA" id="ARBA00010333"/>
    </source>
</evidence>
<evidence type="ECO:0000313" key="7">
    <source>
        <dbReference type="EMBL" id="MFC6878614.1"/>
    </source>
</evidence>
<dbReference type="PANTHER" id="PTHR35936:SF17">
    <property type="entry name" value="ARGININE-BINDING EXTRACELLULAR PROTEIN ARTP"/>
    <property type="match status" value="1"/>
</dbReference>
<dbReference type="Gene3D" id="3.40.190.10">
    <property type="entry name" value="Periplasmic binding protein-like II"/>
    <property type="match status" value="2"/>
</dbReference>
<dbReference type="InterPro" id="IPR001638">
    <property type="entry name" value="Solute-binding_3/MltF_N"/>
</dbReference>
<keyword evidence="8" id="KW-1185">Reference proteome</keyword>
<evidence type="ECO:0000256" key="4">
    <source>
        <dbReference type="RuleBase" id="RU003744"/>
    </source>
</evidence>
<organism evidence="7 8">
    <name type="scientific">Actinomadura yumaensis</name>
    <dbReference type="NCBI Taxonomy" id="111807"/>
    <lineage>
        <taxon>Bacteria</taxon>
        <taxon>Bacillati</taxon>
        <taxon>Actinomycetota</taxon>
        <taxon>Actinomycetes</taxon>
        <taxon>Streptosporangiales</taxon>
        <taxon>Thermomonosporaceae</taxon>
        <taxon>Actinomadura</taxon>
    </lineage>
</organism>
<dbReference type="PROSITE" id="PS01039">
    <property type="entry name" value="SBP_BACTERIAL_3"/>
    <property type="match status" value="1"/>
</dbReference>
<comment type="similarity">
    <text evidence="2 4">Belongs to the bacterial solute-binding protein 3 family.</text>
</comment>
<accession>A0ABW2CAJ8</accession>
<dbReference type="RefSeq" id="WP_309239475.1">
    <property type="nucleotide sequence ID" value="NZ_JBHSXE010000001.1"/>
</dbReference>
<evidence type="ECO:0000313" key="8">
    <source>
        <dbReference type="Proteomes" id="UP001596380"/>
    </source>
</evidence>
<dbReference type="InterPro" id="IPR018313">
    <property type="entry name" value="SBP_3_CS"/>
</dbReference>
<evidence type="ECO:0000256" key="1">
    <source>
        <dbReference type="ARBA" id="ARBA00004196"/>
    </source>
</evidence>
<feature type="chain" id="PRO_5046007372" evidence="5">
    <location>
        <begin position="24"/>
        <end position="303"/>
    </location>
</feature>
<gene>
    <name evidence="7" type="ORF">ACFQKB_02425</name>
</gene>
<evidence type="ECO:0000259" key="6">
    <source>
        <dbReference type="SMART" id="SM00062"/>
    </source>
</evidence>
<dbReference type="Pfam" id="PF00497">
    <property type="entry name" value="SBP_bac_3"/>
    <property type="match status" value="1"/>
</dbReference>
<name>A0ABW2CAJ8_9ACTN</name>
<dbReference type="CDD" id="cd01004">
    <property type="entry name" value="PBP2_MidA_like"/>
    <property type="match status" value="1"/>
</dbReference>
<dbReference type="SUPFAM" id="SSF53850">
    <property type="entry name" value="Periplasmic binding protein-like II"/>
    <property type="match status" value="1"/>
</dbReference>
<sequence length="303" mass="31400">MITGSLRSRAVAASALVLTGALALSACGEKKDDSAEPTASVTSKTGADQALAAKVPADVKADGTLSVGTDPTYAPMEFLDTDNKTVIGFDTDVISAVAAKLGLKAAFTPAPFDSVIPGVQSGKTETAISSFTINADREKQVNMVSYFQGSTHWLVKSGNPAKIDIENTCGKKVAVQKATTQADVDIPKRQAACKKAGKPAISVDPYQGQDQATTAVTSGKDDAMLADATIVQYAVKKLNGQLETLGQPYDAFDYGIVVKKDQTQLAQAVQGAVQALIAEGTIKQIASKWGLTSGSIATSKINP</sequence>
<feature type="signal peptide" evidence="5">
    <location>
        <begin position="1"/>
        <end position="23"/>
    </location>
</feature>
<evidence type="ECO:0000256" key="5">
    <source>
        <dbReference type="SAM" id="SignalP"/>
    </source>
</evidence>
<protein>
    <submittedName>
        <fullName evidence="7">ABC transporter substrate-binding protein</fullName>
    </submittedName>
</protein>
<comment type="subcellular location">
    <subcellularLocation>
        <location evidence="1">Cell envelope</location>
    </subcellularLocation>
</comment>
<keyword evidence="3 5" id="KW-0732">Signal</keyword>
<reference evidence="8" key="1">
    <citation type="journal article" date="2019" name="Int. J. Syst. Evol. Microbiol.">
        <title>The Global Catalogue of Microorganisms (GCM) 10K type strain sequencing project: providing services to taxonomists for standard genome sequencing and annotation.</title>
        <authorList>
            <consortium name="The Broad Institute Genomics Platform"/>
            <consortium name="The Broad Institute Genome Sequencing Center for Infectious Disease"/>
            <person name="Wu L."/>
            <person name="Ma J."/>
        </authorList>
    </citation>
    <scope>NUCLEOTIDE SEQUENCE [LARGE SCALE GENOMIC DNA]</scope>
    <source>
        <strain evidence="8">JCM 3369</strain>
    </source>
</reference>
<dbReference type="PROSITE" id="PS51257">
    <property type="entry name" value="PROKAR_LIPOPROTEIN"/>
    <property type="match status" value="1"/>
</dbReference>
<dbReference type="SMART" id="SM00062">
    <property type="entry name" value="PBPb"/>
    <property type="match status" value="1"/>
</dbReference>
<dbReference type="Proteomes" id="UP001596380">
    <property type="component" value="Unassembled WGS sequence"/>
</dbReference>
<feature type="domain" description="Solute-binding protein family 3/N-terminal" evidence="6">
    <location>
        <begin position="64"/>
        <end position="293"/>
    </location>
</feature>
<dbReference type="EMBL" id="JBHSXS010000001">
    <property type="protein sequence ID" value="MFC6878614.1"/>
    <property type="molecule type" value="Genomic_DNA"/>
</dbReference>
<evidence type="ECO:0000256" key="3">
    <source>
        <dbReference type="ARBA" id="ARBA00022729"/>
    </source>
</evidence>
<proteinExistence type="inferred from homology"/>
<dbReference type="PANTHER" id="PTHR35936">
    <property type="entry name" value="MEMBRANE-BOUND LYTIC MUREIN TRANSGLYCOSYLASE F"/>
    <property type="match status" value="1"/>
</dbReference>